<dbReference type="EMBL" id="DAKRPA010000104">
    <property type="protein sequence ID" value="DAZ98524.1"/>
    <property type="molecule type" value="Genomic_DNA"/>
</dbReference>
<dbReference type="GO" id="GO:0042626">
    <property type="term" value="F:ATPase-coupled transmembrane transporter activity"/>
    <property type="evidence" value="ECO:0007669"/>
    <property type="project" value="TreeGrafter"/>
</dbReference>
<reference evidence="8" key="1">
    <citation type="submission" date="2022-11" db="EMBL/GenBank/DDBJ databases">
        <authorList>
            <person name="Morgan W.R."/>
            <person name="Tartar A."/>
        </authorList>
    </citation>
    <scope>NUCLEOTIDE SEQUENCE</scope>
    <source>
        <strain evidence="8">ARSEF 373</strain>
    </source>
</reference>
<dbReference type="Gene3D" id="1.20.1560.10">
    <property type="entry name" value="ABC transporter type 1, transmembrane domain"/>
    <property type="match status" value="1"/>
</dbReference>
<evidence type="ECO:0000313" key="9">
    <source>
        <dbReference type="Proteomes" id="UP001146120"/>
    </source>
</evidence>
<dbReference type="GO" id="GO:0012505">
    <property type="term" value="C:endomembrane system"/>
    <property type="evidence" value="ECO:0007669"/>
    <property type="project" value="UniProtKB-SubCell"/>
</dbReference>
<dbReference type="InterPro" id="IPR050173">
    <property type="entry name" value="ABC_transporter_C-like"/>
</dbReference>
<dbReference type="InterPro" id="IPR036640">
    <property type="entry name" value="ABC1_TM_sf"/>
</dbReference>
<proteinExistence type="predicted"/>
<evidence type="ECO:0000256" key="3">
    <source>
        <dbReference type="ARBA" id="ARBA00022737"/>
    </source>
</evidence>
<reference evidence="8" key="2">
    <citation type="journal article" date="2023" name="Microbiol Resour">
        <title>Decontamination and Annotation of the Draft Genome Sequence of the Oomycete Lagenidium giganteum ARSEF 373.</title>
        <authorList>
            <person name="Morgan W.R."/>
            <person name="Tartar A."/>
        </authorList>
    </citation>
    <scope>NUCLEOTIDE SEQUENCE</scope>
    <source>
        <strain evidence="8">ARSEF 373</strain>
    </source>
</reference>
<dbReference type="PANTHER" id="PTHR24223">
    <property type="entry name" value="ATP-BINDING CASSETTE SUB-FAMILY C"/>
    <property type="match status" value="1"/>
</dbReference>
<evidence type="ECO:0000256" key="6">
    <source>
        <dbReference type="ARBA" id="ARBA00022989"/>
    </source>
</evidence>
<dbReference type="AlphaFoldDB" id="A0AAV2YYZ6"/>
<keyword evidence="6" id="KW-1133">Transmembrane helix</keyword>
<name>A0AAV2YYZ6_9STRA</name>
<dbReference type="GO" id="GO:0016020">
    <property type="term" value="C:membrane"/>
    <property type="evidence" value="ECO:0007669"/>
    <property type="project" value="InterPro"/>
</dbReference>
<evidence type="ECO:0000256" key="2">
    <source>
        <dbReference type="ARBA" id="ARBA00022692"/>
    </source>
</evidence>
<evidence type="ECO:0000256" key="5">
    <source>
        <dbReference type="ARBA" id="ARBA00022840"/>
    </source>
</evidence>
<evidence type="ECO:0000256" key="1">
    <source>
        <dbReference type="ARBA" id="ARBA00004127"/>
    </source>
</evidence>
<keyword evidence="7" id="KW-0472">Membrane</keyword>
<dbReference type="GO" id="GO:0005524">
    <property type="term" value="F:ATP binding"/>
    <property type="evidence" value="ECO:0007669"/>
    <property type="project" value="UniProtKB-KW"/>
</dbReference>
<comment type="caution">
    <text evidence="8">The sequence shown here is derived from an EMBL/GenBank/DDBJ whole genome shotgun (WGS) entry which is preliminary data.</text>
</comment>
<dbReference type="PANTHER" id="PTHR24223:SF443">
    <property type="entry name" value="MULTIDRUG-RESISTANCE LIKE PROTEIN 1, ISOFORM I"/>
    <property type="match status" value="1"/>
</dbReference>
<dbReference type="SUPFAM" id="SSF90123">
    <property type="entry name" value="ABC transporter transmembrane region"/>
    <property type="match status" value="1"/>
</dbReference>
<accession>A0AAV2YYZ6</accession>
<comment type="subcellular location">
    <subcellularLocation>
        <location evidence="1">Endomembrane system</location>
        <topology evidence="1">Multi-pass membrane protein</topology>
    </subcellularLocation>
</comment>
<keyword evidence="9" id="KW-1185">Reference proteome</keyword>
<organism evidence="8 9">
    <name type="scientific">Lagenidium giganteum</name>
    <dbReference type="NCBI Taxonomy" id="4803"/>
    <lineage>
        <taxon>Eukaryota</taxon>
        <taxon>Sar</taxon>
        <taxon>Stramenopiles</taxon>
        <taxon>Oomycota</taxon>
        <taxon>Peronosporomycetes</taxon>
        <taxon>Pythiales</taxon>
        <taxon>Pythiaceae</taxon>
    </lineage>
</organism>
<evidence type="ECO:0000256" key="7">
    <source>
        <dbReference type="ARBA" id="ARBA00023136"/>
    </source>
</evidence>
<evidence type="ECO:0000313" key="8">
    <source>
        <dbReference type="EMBL" id="DAZ98524.1"/>
    </source>
</evidence>
<sequence>MSSVRQAISNKKNENLKSYDTFGDENGDVSALTTGPPLISTGSWWSKTLFAASYPVMQQGKERQLNLEDLWQLERENRSAEAFAKFKRRYLSYNALSSVPPLHRTACTSCQPELDFEDLIKWLAAFFASRLLNAFLTAHAFYHIEVALIRLGVSLKSLLFEKAMRRSMQSKQDKNAVEISNLYSVDFAYEADVYHLSRRADRSPPLFP</sequence>
<keyword evidence="2" id="KW-0812">Transmembrane</keyword>
<keyword evidence="5" id="KW-0067">ATP-binding</keyword>
<dbReference type="Proteomes" id="UP001146120">
    <property type="component" value="Unassembled WGS sequence"/>
</dbReference>
<gene>
    <name evidence="8" type="ORF">N0F65_007023</name>
</gene>
<keyword evidence="3" id="KW-0677">Repeat</keyword>
<protein>
    <submittedName>
        <fullName evidence="8">Uncharacterized protein</fullName>
    </submittedName>
</protein>
<evidence type="ECO:0000256" key="4">
    <source>
        <dbReference type="ARBA" id="ARBA00022741"/>
    </source>
</evidence>
<keyword evidence="4" id="KW-0547">Nucleotide-binding</keyword>